<evidence type="ECO:0000256" key="3">
    <source>
        <dbReference type="ARBA" id="ARBA00001946"/>
    </source>
</evidence>
<protein>
    <recommendedName>
        <fullName evidence="19">Signal transduction histidine-protein kinase/phosphatase MprB</fullName>
        <ecNumber evidence="5">2.7.13.3</ecNumber>
    </recommendedName>
    <alternativeName>
        <fullName evidence="20">Mycobacterial persistence regulator B</fullName>
    </alternativeName>
</protein>
<dbReference type="SMART" id="SM00304">
    <property type="entry name" value="HAMP"/>
    <property type="match status" value="2"/>
</dbReference>
<evidence type="ECO:0000256" key="19">
    <source>
        <dbReference type="ARBA" id="ARBA00040454"/>
    </source>
</evidence>
<dbReference type="InterPro" id="IPR003660">
    <property type="entry name" value="HAMP_dom"/>
</dbReference>
<evidence type="ECO:0000256" key="17">
    <source>
        <dbReference type="ARBA" id="ARBA00023026"/>
    </source>
</evidence>
<dbReference type="GO" id="GO:0016301">
    <property type="term" value="F:kinase activity"/>
    <property type="evidence" value="ECO:0007669"/>
    <property type="project" value="UniProtKB-KW"/>
</dbReference>
<evidence type="ECO:0000256" key="12">
    <source>
        <dbReference type="ARBA" id="ARBA00022840"/>
    </source>
</evidence>
<keyword evidence="16" id="KW-0346">Stress response</keyword>
<dbReference type="SMART" id="SM00388">
    <property type="entry name" value="HisKA"/>
    <property type="match status" value="1"/>
</dbReference>
<keyword evidence="14" id="KW-0904">Protein phosphatase</keyword>
<dbReference type="PANTHER" id="PTHR44936:SF9">
    <property type="entry name" value="SENSOR PROTEIN CREC"/>
    <property type="match status" value="1"/>
</dbReference>
<keyword evidence="18" id="KW-0464">Manganese</keyword>
<evidence type="ECO:0000259" key="22">
    <source>
        <dbReference type="PROSITE" id="PS50109"/>
    </source>
</evidence>
<dbReference type="Gene3D" id="1.10.287.130">
    <property type="match status" value="1"/>
</dbReference>
<evidence type="ECO:0000256" key="10">
    <source>
        <dbReference type="ARBA" id="ARBA00022777"/>
    </source>
</evidence>
<keyword evidence="12" id="KW-0067">ATP-binding</keyword>
<dbReference type="PROSITE" id="PS50885">
    <property type="entry name" value="HAMP"/>
    <property type="match status" value="1"/>
</dbReference>
<evidence type="ECO:0000256" key="2">
    <source>
        <dbReference type="ARBA" id="ARBA00001936"/>
    </source>
</evidence>
<evidence type="ECO:0000256" key="8">
    <source>
        <dbReference type="ARBA" id="ARBA00022679"/>
    </source>
</evidence>
<keyword evidence="25" id="KW-1185">Reference proteome</keyword>
<comment type="caution">
    <text evidence="24">The sequence shown here is derived from an EMBL/GenBank/DDBJ whole genome shotgun (WGS) entry which is preliminary data.</text>
</comment>
<evidence type="ECO:0000313" key="24">
    <source>
        <dbReference type="EMBL" id="MEH7827970.1"/>
    </source>
</evidence>
<dbReference type="SUPFAM" id="SSF55874">
    <property type="entry name" value="ATPase domain of HSP90 chaperone/DNA topoisomerase II/histidine kinase"/>
    <property type="match status" value="1"/>
</dbReference>
<keyword evidence="15" id="KW-0902">Two-component regulatory system</keyword>
<feature type="domain" description="HAMP" evidence="23">
    <location>
        <begin position="68"/>
        <end position="120"/>
    </location>
</feature>
<evidence type="ECO:0000256" key="1">
    <source>
        <dbReference type="ARBA" id="ARBA00000085"/>
    </source>
</evidence>
<name>A0ABU8BTE1_9RHOB</name>
<evidence type="ECO:0000313" key="25">
    <source>
        <dbReference type="Proteomes" id="UP001431963"/>
    </source>
</evidence>
<dbReference type="EMBL" id="JBALHR010000003">
    <property type="protein sequence ID" value="MEH7827970.1"/>
    <property type="molecule type" value="Genomic_DNA"/>
</dbReference>
<evidence type="ECO:0000256" key="13">
    <source>
        <dbReference type="ARBA" id="ARBA00022842"/>
    </source>
</evidence>
<evidence type="ECO:0000259" key="23">
    <source>
        <dbReference type="PROSITE" id="PS50885"/>
    </source>
</evidence>
<feature type="transmembrane region" description="Helical" evidence="21">
    <location>
        <begin position="47"/>
        <end position="71"/>
    </location>
</feature>
<evidence type="ECO:0000256" key="14">
    <source>
        <dbReference type="ARBA" id="ARBA00022912"/>
    </source>
</evidence>
<comment type="cofactor">
    <cofactor evidence="2">
        <name>Mn(2+)</name>
        <dbReference type="ChEBI" id="CHEBI:29035"/>
    </cofactor>
</comment>
<keyword evidence="13" id="KW-0460">Magnesium</keyword>
<gene>
    <name evidence="24" type="ORF">V6590_07405</name>
</gene>
<dbReference type="InterPro" id="IPR003661">
    <property type="entry name" value="HisK_dim/P_dom"/>
</dbReference>
<dbReference type="SUPFAM" id="SSF47384">
    <property type="entry name" value="Homodimeric domain of signal transducing histidine kinase"/>
    <property type="match status" value="1"/>
</dbReference>
<keyword evidence="11" id="KW-0378">Hydrolase</keyword>
<evidence type="ECO:0000256" key="18">
    <source>
        <dbReference type="ARBA" id="ARBA00023211"/>
    </source>
</evidence>
<comment type="catalytic activity">
    <reaction evidence="1">
        <text>ATP + protein L-histidine = ADP + protein N-phospho-L-histidine.</text>
        <dbReference type="EC" id="2.7.13.3"/>
    </reaction>
</comment>
<keyword evidence="7" id="KW-0597">Phosphoprotein</keyword>
<proteinExistence type="predicted"/>
<evidence type="ECO:0000256" key="15">
    <source>
        <dbReference type="ARBA" id="ARBA00023012"/>
    </source>
</evidence>
<dbReference type="InterPro" id="IPR050980">
    <property type="entry name" value="2C_sensor_his_kinase"/>
</dbReference>
<dbReference type="Gene3D" id="6.10.340.10">
    <property type="match status" value="1"/>
</dbReference>
<dbReference type="EC" id="2.7.13.3" evidence="5"/>
<evidence type="ECO:0000256" key="9">
    <source>
        <dbReference type="ARBA" id="ARBA00022741"/>
    </source>
</evidence>
<keyword evidence="6" id="KW-1003">Cell membrane</keyword>
<dbReference type="PRINTS" id="PR00344">
    <property type="entry name" value="BCTRLSENSOR"/>
</dbReference>
<keyword evidence="9" id="KW-0547">Nucleotide-binding</keyword>
<evidence type="ECO:0000256" key="16">
    <source>
        <dbReference type="ARBA" id="ARBA00023016"/>
    </source>
</evidence>
<keyword evidence="21" id="KW-0812">Transmembrane</keyword>
<keyword evidence="17" id="KW-0843">Virulence</keyword>
<dbReference type="InterPro" id="IPR036890">
    <property type="entry name" value="HATPase_C_sf"/>
</dbReference>
<dbReference type="InterPro" id="IPR003594">
    <property type="entry name" value="HATPase_dom"/>
</dbReference>
<organism evidence="24 25">
    <name type="scientific">Gemmobacter denitrificans</name>
    <dbReference type="NCBI Taxonomy" id="3123040"/>
    <lineage>
        <taxon>Bacteria</taxon>
        <taxon>Pseudomonadati</taxon>
        <taxon>Pseudomonadota</taxon>
        <taxon>Alphaproteobacteria</taxon>
        <taxon>Rhodobacterales</taxon>
        <taxon>Paracoccaceae</taxon>
        <taxon>Gemmobacter</taxon>
    </lineage>
</organism>
<dbReference type="PANTHER" id="PTHR44936">
    <property type="entry name" value="SENSOR PROTEIN CREC"/>
    <property type="match status" value="1"/>
</dbReference>
<evidence type="ECO:0000256" key="6">
    <source>
        <dbReference type="ARBA" id="ARBA00022475"/>
    </source>
</evidence>
<keyword evidence="21" id="KW-1133">Transmembrane helix</keyword>
<dbReference type="RefSeq" id="WP_335421441.1">
    <property type="nucleotide sequence ID" value="NZ_JBALHR010000003.1"/>
</dbReference>
<accession>A0ABU8BTE1</accession>
<evidence type="ECO:0000256" key="7">
    <source>
        <dbReference type="ARBA" id="ARBA00022553"/>
    </source>
</evidence>
<keyword evidence="10 24" id="KW-0418">Kinase</keyword>
<dbReference type="PROSITE" id="PS50109">
    <property type="entry name" value="HIS_KIN"/>
    <property type="match status" value="1"/>
</dbReference>
<feature type="transmembrane region" description="Helical" evidence="21">
    <location>
        <begin position="12"/>
        <end position="35"/>
    </location>
</feature>
<dbReference type="InterPro" id="IPR036097">
    <property type="entry name" value="HisK_dim/P_sf"/>
</dbReference>
<keyword evidence="21" id="KW-0472">Membrane</keyword>
<dbReference type="InterPro" id="IPR004358">
    <property type="entry name" value="Sig_transdc_His_kin-like_C"/>
</dbReference>
<reference evidence="24" key="1">
    <citation type="submission" date="2024-02" db="EMBL/GenBank/DDBJ databases">
        <title>Genome sequences of strain Gemmobacter sp. JM10B15.</title>
        <authorList>
            <person name="Zhang M."/>
        </authorList>
    </citation>
    <scope>NUCLEOTIDE SEQUENCE</scope>
    <source>
        <strain evidence="24">JM10B15</strain>
    </source>
</reference>
<dbReference type="Gene3D" id="3.30.565.10">
    <property type="entry name" value="Histidine kinase-like ATPase, C-terminal domain"/>
    <property type="match status" value="1"/>
</dbReference>
<comment type="cofactor">
    <cofactor evidence="3">
        <name>Mg(2+)</name>
        <dbReference type="ChEBI" id="CHEBI:18420"/>
    </cofactor>
</comment>
<dbReference type="SMART" id="SM00387">
    <property type="entry name" value="HATPase_c"/>
    <property type="match status" value="1"/>
</dbReference>
<evidence type="ECO:0000256" key="21">
    <source>
        <dbReference type="SAM" id="Phobius"/>
    </source>
</evidence>
<sequence>MHMTAAGKWRPPLWLVLGGALAVTLALSYAGLVALRYLGPEIGFRRAALLLGAGIALATLVLALLLARLLLRPITALAQAARAIRHGAPPAPLDHYGTQELRALGASVLDMGRVLQNREATIRSFTDHVTHELKTPVSAIAAAAELLAEGDLAPEDRRLLDQISGANRQMQAQLAALRAVAAAREPAFQGQTDLDSMAPALRAAHPGLALQIAGGTVALPLSAAGLRVVLDQLLGNAARHGAGTVRLTATPGRLVVTDDGPGVSPGNRDRIFAPFFTTARDTGGTGMGLTIARNVMQAHGGEISLLPDGPGASFDLRFPD</sequence>
<dbReference type="Pfam" id="PF00512">
    <property type="entry name" value="HisKA"/>
    <property type="match status" value="1"/>
</dbReference>
<dbReference type="Pfam" id="PF02518">
    <property type="entry name" value="HATPase_c"/>
    <property type="match status" value="1"/>
</dbReference>
<evidence type="ECO:0000256" key="4">
    <source>
        <dbReference type="ARBA" id="ARBA00004651"/>
    </source>
</evidence>
<keyword evidence="8" id="KW-0808">Transferase</keyword>
<evidence type="ECO:0000256" key="20">
    <source>
        <dbReference type="ARBA" id="ARBA00041776"/>
    </source>
</evidence>
<evidence type="ECO:0000256" key="11">
    <source>
        <dbReference type="ARBA" id="ARBA00022801"/>
    </source>
</evidence>
<evidence type="ECO:0000256" key="5">
    <source>
        <dbReference type="ARBA" id="ARBA00012438"/>
    </source>
</evidence>
<feature type="domain" description="Histidine kinase" evidence="22">
    <location>
        <begin position="128"/>
        <end position="320"/>
    </location>
</feature>
<dbReference type="InterPro" id="IPR005467">
    <property type="entry name" value="His_kinase_dom"/>
</dbReference>
<dbReference type="Pfam" id="PF00672">
    <property type="entry name" value="HAMP"/>
    <property type="match status" value="1"/>
</dbReference>
<dbReference type="Proteomes" id="UP001431963">
    <property type="component" value="Unassembled WGS sequence"/>
</dbReference>
<comment type="subcellular location">
    <subcellularLocation>
        <location evidence="4">Cell membrane</location>
        <topology evidence="4">Multi-pass membrane protein</topology>
    </subcellularLocation>
</comment>